<accession>A0ABV2Q749</accession>
<organism evidence="3 4">
    <name type="scientific">Ottowia thiooxydans</name>
    <dbReference type="NCBI Taxonomy" id="219182"/>
    <lineage>
        <taxon>Bacteria</taxon>
        <taxon>Pseudomonadati</taxon>
        <taxon>Pseudomonadota</taxon>
        <taxon>Betaproteobacteria</taxon>
        <taxon>Burkholderiales</taxon>
        <taxon>Comamonadaceae</taxon>
        <taxon>Ottowia</taxon>
    </lineage>
</organism>
<dbReference type="InterPro" id="IPR005064">
    <property type="entry name" value="BUG"/>
</dbReference>
<comment type="similarity">
    <text evidence="1">Belongs to the UPF0065 (bug) family.</text>
</comment>
<protein>
    <submittedName>
        <fullName evidence="3">Tripartite-type tricarboxylate transporter receptor subunit TctC</fullName>
    </submittedName>
</protein>
<dbReference type="Proteomes" id="UP001549320">
    <property type="component" value="Unassembled WGS sequence"/>
</dbReference>
<keyword evidence="3" id="KW-0675">Receptor</keyword>
<gene>
    <name evidence="3" type="ORF">ABIE13_001965</name>
</gene>
<dbReference type="Gene3D" id="3.40.190.10">
    <property type="entry name" value="Periplasmic binding protein-like II"/>
    <property type="match status" value="1"/>
</dbReference>
<dbReference type="PIRSF" id="PIRSF017082">
    <property type="entry name" value="YflP"/>
    <property type="match status" value="1"/>
</dbReference>
<sequence>MKSRAFLLSLLSVAALASLPVQAQSSYPNRPVKLVIPFPPGGSTDIIGRALAQQLTDLWGKQVVVDNRPGAGGSIGADFVAKSPADGYTLLLGHTGTMSVNPLLYPKLPYDPVKSFEPISLVTLLPLVFVANASLEPKTVGEIISYTQANPGKLNYGSAGNGSANHLAMEYFKLLTKTNIVHVPYKGTAPAVTDLLSNQVSMVMVGAATVLPHIQSGRLKVLAVASPKRLEVLPDAPTMAEAGVRNFDPSPWFGILAPAGTPAELVTKINADIVKVMGTERSRKALASEGAIISTNTPQQFSDLIKADLVRWSKVVKDSGMKIE</sequence>
<feature type="chain" id="PRO_5046750225" evidence="2">
    <location>
        <begin position="24"/>
        <end position="324"/>
    </location>
</feature>
<proteinExistence type="inferred from homology"/>
<dbReference type="Gene3D" id="3.40.190.150">
    <property type="entry name" value="Bordetella uptake gene, domain 1"/>
    <property type="match status" value="1"/>
</dbReference>
<evidence type="ECO:0000256" key="2">
    <source>
        <dbReference type="SAM" id="SignalP"/>
    </source>
</evidence>
<evidence type="ECO:0000313" key="3">
    <source>
        <dbReference type="EMBL" id="MET4576856.1"/>
    </source>
</evidence>
<comment type="caution">
    <text evidence="3">The sequence shown here is derived from an EMBL/GenBank/DDBJ whole genome shotgun (WGS) entry which is preliminary data.</text>
</comment>
<dbReference type="PANTHER" id="PTHR42928:SF5">
    <property type="entry name" value="BLR1237 PROTEIN"/>
    <property type="match status" value="1"/>
</dbReference>
<evidence type="ECO:0000313" key="4">
    <source>
        <dbReference type="Proteomes" id="UP001549320"/>
    </source>
</evidence>
<keyword evidence="2" id="KW-0732">Signal</keyword>
<feature type="signal peptide" evidence="2">
    <location>
        <begin position="1"/>
        <end position="23"/>
    </location>
</feature>
<dbReference type="EMBL" id="JBEPSH010000003">
    <property type="protein sequence ID" value="MET4576856.1"/>
    <property type="molecule type" value="Genomic_DNA"/>
</dbReference>
<evidence type="ECO:0000256" key="1">
    <source>
        <dbReference type="ARBA" id="ARBA00006987"/>
    </source>
</evidence>
<dbReference type="InterPro" id="IPR042100">
    <property type="entry name" value="Bug_dom1"/>
</dbReference>
<name>A0ABV2Q749_9BURK</name>
<reference evidence="3 4" key="1">
    <citation type="submission" date="2024-06" db="EMBL/GenBank/DDBJ databases">
        <title>Sorghum-associated microbial communities from plants grown in Nebraska, USA.</title>
        <authorList>
            <person name="Schachtman D."/>
        </authorList>
    </citation>
    <scope>NUCLEOTIDE SEQUENCE [LARGE SCALE GENOMIC DNA]</scope>
    <source>
        <strain evidence="3 4">2709</strain>
    </source>
</reference>
<dbReference type="PANTHER" id="PTHR42928">
    <property type="entry name" value="TRICARBOXYLATE-BINDING PROTEIN"/>
    <property type="match status" value="1"/>
</dbReference>
<keyword evidence="4" id="KW-1185">Reference proteome</keyword>
<dbReference type="RefSeq" id="WP_354442912.1">
    <property type="nucleotide sequence ID" value="NZ_JBEPSH010000003.1"/>
</dbReference>
<dbReference type="CDD" id="cd13578">
    <property type="entry name" value="PBP2_Bug27"/>
    <property type="match status" value="1"/>
</dbReference>
<dbReference type="SUPFAM" id="SSF53850">
    <property type="entry name" value="Periplasmic binding protein-like II"/>
    <property type="match status" value="1"/>
</dbReference>
<dbReference type="Pfam" id="PF03401">
    <property type="entry name" value="TctC"/>
    <property type="match status" value="1"/>
</dbReference>